<evidence type="ECO:0000259" key="5">
    <source>
        <dbReference type="PROSITE" id="PS51007"/>
    </source>
</evidence>
<evidence type="ECO:0000256" key="4">
    <source>
        <dbReference type="PROSITE-ProRule" id="PRU00433"/>
    </source>
</evidence>
<feature type="domain" description="Cytochrome c" evidence="5">
    <location>
        <begin position="220"/>
        <end position="312"/>
    </location>
</feature>
<dbReference type="SUPFAM" id="SSF46626">
    <property type="entry name" value="Cytochrome c"/>
    <property type="match status" value="2"/>
</dbReference>
<dbReference type="PANTHER" id="PTHR40394:SF2">
    <property type="entry name" value="QUINOL:CYTOCHROME C OXIDOREDUCTASE MEMBRANE PROTEIN"/>
    <property type="match status" value="1"/>
</dbReference>
<comment type="caution">
    <text evidence="6">The sequence shown here is derived from an EMBL/GenBank/DDBJ whole genome shotgun (WGS) entry which is preliminary data.</text>
</comment>
<reference evidence="6 7" key="1">
    <citation type="submission" date="2017-08" db="EMBL/GenBank/DDBJ databases">
        <title>Infants hospitalized years apart are colonized by the same room-sourced microbial strains.</title>
        <authorList>
            <person name="Brooks B."/>
            <person name="Olm M.R."/>
            <person name="Firek B.A."/>
            <person name="Baker R."/>
            <person name="Thomas B.C."/>
            <person name="Morowitz M.J."/>
            <person name="Banfield J.F."/>
        </authorList>
    </citation>
    <scope>NUCLEOTIDE SEQUENCE [LARGE SCALE GENOMIC DNA]</scope>
    <source>
        <strain evidence="6">S2_003_000_R2_14</strain>
    </source>
</reference>
<keyword evidence="3 4" id="KW-0408">Iron</keyword>
<evidence type="ECO:0000256" key="1">
    <source>
        <dbReference type="ARBA" id="ARBA00022617"/>
    </source>
</evidence>
<feature type="domain" description="Cytochrome c" evidence="5">
    <location>
        <begin position="103"/>
        <end position="198"/>
    </location>
</feature>
<accession>A0A2W5VRN4</accession>
<dbReference type="PANTHER" id="PTHR40394">
    <property type="entry name" value="LIPOPROTEIN-RELATED"/>
    <property type="match status" value="1"/>
</dbReference>
<keyword evidence="2 4" id="KW-0479">Metal-binding</keyword>
<gene>
    <name evidence="6" type="ORF">DI536_13055</name>
</gene>
<dbReference type="GO" id="GO:0046872">
    <property type="term" value="F:metal ion binding"/>
    <property type="evidence" value="ECO:0007669"/>
    <property type="project" value="UniProtKB-KW"/>
</dbReference>
<dbReference type="InterPro" id="IPR036909">
    <property type="entry name" value="Cyt_c-like_dom_sf"/>
</dbReference>
<dbReference type="Proteomes" id="UP000249061">
    <property type="component" value="Unassembled WGS sequence"/>
</dbReference>
<proteinExistence type="predicted"/>
<evidence type="ECO:0000256" key="3">
    <source>
        <dbReference type="ARBA" id="ARBA00023004"/>
    </source>
</evidence>
<name>A0A2W5VRN4_9BACT</name>
<dbReference type="Pfam" id="PF00034">
    <property type="entry name" value="Cytochrom_C"/>
    <property type="match status" value="1"/>
</dbReference>
<evidence type="ECO:0000256" key="2">
    <source>
        <dbReference type="ARBA" id="ARBA00022723"/>
    </source>
</evidence>
<dbReference type="GO" id="GO:0009055">
    <property type="term" value="F:electron transfer activity"/>
    <property type="evidence" value="ECO:0007669"/>
    <property type="project" value="InterPro"/>
</dbReference>
<dbReference type="PROSITE" id="PS51257">
    <property type="entry name" value="PROKAR_LIPOPROTEIN"/>
    <property type="match status" value="1"/>
</dbReference>
<dbReference type="InterPro" id="IPR009056">
    <property type="entry name" value="Cyt_c-like_dom"/>
</dbReference>
<dbReference type="PROSITE" id="PS51007">
    <property type="entry name" value="CYTC"/>
    <property type="match status" value="2"/>
</dbReference>
<sequence>MKTTLKLAAFSAALALTGCRGWETEERPVHLIKNMDTQEKGKAYRRDTTGLFADGRMMRPPVEGTVAQGQLGDDQLWEEGLGEDGQPSKVFPASVKAEENIEAQTARGENRYRIYCAPCHGVNMDGKGPVGQPALDGGPRLTVPPPDLHQERIAAEMVVGKIYSAIRNGVNDGNMPSYAAQIPVADRWAIVMYLKQAQVKKGSASGIESQGVAAVVVTEATAEAGAKLYKAKGCNACHSVDGSKIVGPTFKGLWGKQENTSAGPVTVDLAYVTESILQPMAKITEGYPPAMPPQQLNELEIKSVALYIESLK</sequence>
<dbReference type="EMBL" id="QFQP01000010">
    <property type="protein sequence ID" value="PZR13211.1"/>
    <property type="molecule type" value="Genomic_DNA"/>
</dbReference>
<keyword evidence="1 4" id="KW-0349">Heme</keyword>
<evidence type="ECO:0000313" key="7">
    <source>
        <dbReference type="Proteomes" id="UP000249061"/>
    </source>
</evidence>
<dbReference type="Gene3D" id="1.10.760.10">
    <property type="entry name" value="Cytochrome c-like domain"/>
    <property type="match status" value="2"/>
</dbReference>
<dbReference type="GO" id="GO:0020037">
    <property type="term" value="F:heme binding"/>
    <property type="evidence" value="ECO:0007669"/>
    <property type="project" value="InterPro"/>
</dbReference>
<protein>
    <recommendedName>
        <fullName evidence="5">Cytochrome c domain-containing protein</fullName>
    </recommendedName>
</protein>
<dbReference type="Pfam" id="PF13442">
    <property type="entry name" value="Cytochrome_CBB3"/>
    <property type="match status" value="1"/>
</dbReference>
<organism evidence="6 7">
    <name type="scientific">Archangium gephyra</name>
    <dbReference type="NCBI Taxonomy" id="48"/>
    <lineage>
        <taxon>Bacteria</taxon>
        <taxon>Pseudomonadati</taxon>
        <taxon>Myxococcota</taxon>
        <taxon>Myxococcia</taxon>
        <taxon>Myxococcales</taxon>
        <taxon>Cystobacterineae</taxon>
        <taxon>Archangiaceae</taxon>
        <taxon>Archangium</taxon>
    </lineage>
</organism>
<dbReference type="AlphaFoldDB" id="A0A2W5VRN4"/>
<evidence type="ECO:0000313" key="6">
    <source>
        <dbReference type="EMBL" id="PZR13211.1"/>
    </source>
</evidence>